<sequence>MNHFLPVTYCLSDQDVEAYLASKRDEEVIGICTVPSCCLIARAVKTKYPDVAVDVYNNTIFISTATQGVQLALTPQQQHMVECFDYGTKAHFQEPVTKADFLAAWQRFPNKNASPCAPTPELAE</sequence>
<dbReference type="Proteomes" id="UP000597444">
    <property type="component" value="Unassembled WGS sequence"/>
</dbReference>
<protein>
    <submittedName>
        <fullName evidence="1">Uncharacterized protein</fullName>
    </submittedName>
</protein>
<reference evidence="1" key="1">
    <citation type="submission" date="2020-10" db="EMBL/GenBank/DDBJ databases">
        <title>Taxonomic study of unclassified bacteria belonging to the class Ktedonobacteria.</title>
        <authorList>
            <person name="Yabe S."/>
            <person name="Wang C.M."/>
            <person name="Zheng Y."/>
            <person name="Sakai Y."/>
            <person name="Cavaletti L."/>
            <person name="Monciardini P."/>
            <person name="Donadio S."/>
        </authorList>
    </citation>
    <scope>NUCLEOTIDE SEQUENCE</scope>
    <source>
        <strain evidence="1">ID150040</strain>
    </source>
</reference>
<dbReference type="AlphaFoldDB" id="A0A8J3IJY5"/>
<organism evidence="1 2">
    <name type="scientific">Reticulibacter mediterranei</name>
    <dbReference type="NCBI Taxonomy" id="2778369"/>
    <lineage>
        <taxon>Bacteria</taxon>
        <taxon>Bacillati</taxon>
        <taxon>Chloroflexota</taxon>
        <taxon>Ktedonobacteria</taxon>
        <taxon>Ktedonobacterales</taxon>
        <taxon>Reticulibacteraceae</taxon>
        <taxon>Reticulibacter</taxon>
    </lineage>
</organism>
<keyword evidence="2" id="KW-1185">Reference proteome</keyword>
<gene>
    <name evidence="1" type="ORF">KSF_015790</name>
</gene>
<evidence type="ECO:0000313" key="1">
    <source>
        <dbReference type="EMBL" id="GHO91531.1"/>
    </source>
</evidence>
<proteinExistence type="predicted"/>
<dbReference type="RefSeq" id="WP_220202423.1">
    <property type="nucleotide sequence ID" value="NZ_BNJK01000001.1"/>
</dbReference>
<evidence type="ECO:0000313" key="2">
    <source>
        <dbReference type="Proteomes" id="UP000597444"/>
    </source>
</evidence>
<comment type="caution">
    <text evidence="1">The sequence shown here is derived from an EMBL/GenBank/DDBJ whole genome shotgun (WGS) entry which is preliminary data.</text>
</comment>
<accession>A0A8J3IJY5</accession>
<name>A0A8J3IJY5_9CHLR</name>
<dbReference type="EMBL" id="BNJK01000001">
    <property type="protein sequence ID" value="GHO91531.1"/>
    <property type="molecule type" value="Genomic_DNA"/>
</dbReference>